<protein>
    <submittedName>
        <fullName evidence="1">DUF4241 domain-containing protein</fullName>
    </submittedName>
</protein>
<dbReference type="AlphaFoldDB" id="A0A7T2LLX1"/>
<dbReference type="Proteomes" id="UP000594873">
    <property type="component" value="Chromosome"/>
</dbReference>
<evidence type="ECO:0000313" key="2">
    <source>
        <dbReference type="Proteomes" id="UP000594873"/>
    </source>
</evidence>
<dbReference type="RefSeq" id="WP_200970998.1">
    <property type="nucleotide sequence ID" value="NZ_CP065592.1"/>
</dbReference>
<accession>A0A7T2LLX1</accession>
<organism evidence="1 2">
    <name type="scientific">Allosphingosinicella flava</name>
    <dbReference type="NCBI Taxonomy" id="2771430"/>
    <lineage>
        <taxon>Bacteria</taxon>
        <taxon>Pseudomonadati</taxon>
        <taxon>Pseudomonadota</taxon>
        <taxon>Alphaproteobacteria</taxon>
        <taxon>Sphingomonadales</taxon>
        <taxon>Sphingomonadaceae</taxon>
        <taxon>Allosphingosinicella</taxon>
    </lineage>
</organism>
<dbReference type="KEGG" id="sflv:IC614_08995"/>
<dbReference type="EMBL" id="CP065592">
    <property type="protein sequence ID" value="QPQ54472.1"/>
    <property type="molecule type" value="Genomic_DNA"/>
</dbReference>
<evidence type="ECO:0000313" key="1">
    <source>
        <dbReference type="EMBL" id="QPQ54472.1"/>
    </source>
</evidence>
<reference evidence="1 2" key="1">
    <citation type="submission" date="2020-11" db="EMBL/GenBank/DDBJ databases">
        <title>Genome seq and assembly of Sphingosinicella sp.</title>
        <authorList>
            <person name="Chhetri G."/>
        </authorList>
    </citation>
    <scope>NUCLEOTIDE SEQUENCE [LARGE SCALE GENOMIC DNA]</scope>
    <source>
        <strain evidence="1 2">UDD2</strain>
    </source>
</reference>
<name>A0A7T2LLX1_9SPHN</name>
<dbReference type="Pfam" id="PF14025">
    <property type="entry name" value="DUF4241"/>
    <property type="match status" value="1"/>
</dbReference>
<sequence>MRLIIIWIAIFACATLVAQCFSGQPVTRKPLSETHRPEVVTGFSKRLELGVFEAFTDEILRSIDPPQRPTGFFVLAGPRLRFPSGRIAAVDGPGFEDQQLAFDFPKGTFAVEVLMARQPGTPAPGSPARAYDDPQMGAILFSAKPVARWQPASFREDGEPGCIVTDGGTVAFIDSGAVQDLADYFFALPDRLPRSKRPRPDGEVDLVMTDYPLGLRAPKGDAFLMRTGVGDGCFNTSYGLAADGSIVALLVDFTGVVEGHEE</sequence>
<gene>
    <name evidence="1" type="ORF">IC614_08995</name>
</gene>
<proteinExistence type="predicted"/>
<dbReference type="InterPro" id="IPR025335">
    <property type="entry name" value="DUF4241"/>
</dbReference>
<keyword evidence="2" id="KW-1185">Reference proteome</keyword>